<dbReference type="CDD" id="cd00338">
    <property type="entry name" value="Ser_Recombinase"/>
    <property type="match status" value="1"/>
</dbReference>
<evidence type="ECO:0000256" key="2">
    <source>
        <dbReference type="ARBA" id="ARBA00023125"/>
    </source>
</evidence>
<dbReference type="GO" id="GO:0015074">
    <property type="term" value="P:DNA integration"/>
    <property type="evidence" value="ECO:0007669"/>
    <property type="project" value="UniProtKB-KW"/>
</dbReference>
<comment type="caution">
    <text evidence="7">The sequence shown here is derived from an EMBL/GenBank/DDBJ whole genome shotgun (WGS) entry which is preliminary data.</text>
</comment>
<dbReference type="RefSeq" id="WP_242457498.1">
    <property type="nucleotide sequence ID" value="NZ_BMAQ01000019.1"/>
</dbReference>
<dbReference type="SUPFAM" id="SSF53041">
    <property type="entry name" value="Resolvase-like"/>
    <property type="match status" value="1"/>
</dbReference>
<gene>
    <name evidence="7" type="ORF">PRECH8_17810</name>
</gene>
<dbReference type="InterPro" id="IPR006118">
    <property type="entry name" value="Recombinase_CS"/>
</dbReference>
<dbReference type="Proteomes" id="UP000654993">
    <property type="component" value="Unassembled WGS sequence"/>
</dbReference>
<keyword evidence="8" id="KW-1185">Reference proteome</keyword>
<reference evidence="7" key="1">
    <citation type="submission" date="2020-08" db="EMBL/GenBank/DDBJ databases">
        <authorList>
            <person name="Uke A."/>
            <person name="Chhe C."/>
            <person name="Baramee S."/>
            <person name="Kosugi A."/>
        </authorList>
    </citation>
    <scope>NUCLEOTIDE SEQUENCE</scope>
    <source>
        <strain evidence="7">DA-C8</strain>
    </source>
</reference>
<evidence type="ECO:0000256" key="4">
    <source>
        <dbReference type="PIRSR" id="PIRSR606118-50"/>
    </source>
</evidence>
<dbReference type="Pfam" id="PF00239">
    <property type="entry name" value="Resolvase"/>
    <property type="match status" value="1"/>
</dbReference>
<feature type="active site" description="O-(5'-phospho-DNA)-serine intermediate" evidence="4 5">
    <location>
        <position position="10"/>
    </location>
</feature>
<dbReference type="PROSITE" id="PS00397">
    <property type="entry name" value="RECOMBINASES_1"/>
    <property type="match status" value="1"/>
</dbReference>
<dbReference type="Gene3D" id="3.40.50.1390">
    <property type="entry name" value="Resolvase, N-terminal catalytic domain"/>
    <property type="match status" value="1"/>
</dbReference>
<sequence length="204" mass="23279">MNVVTYLRVSSEKQAERELSIPAQREALQRYAEERGWNIVGEYVDEAKSAKTAENRDAFQRMIDNAQQPDKIFEAVLVHKFDRFSRNRADHVFYKALLKKHGVVVLSATEPTDPDTPHGVLLEGMLEVLSEFYNVNLKFETLKGLRENAEQGFHCGGRAPLGYRRMKIGKKVTFELGPDDEIRMIRRMFALAAQGYGGKRSSAR</sequence>
<dbReference type="SMART" id="SM00857">
    <property type="entry name" value="Resolvase"/>
    <property type="match status" value="1"/>
</dbReference>
<keyword evidence="3" id="KW-0233">DNA recombination</keyword>
<protein>
    <recommendedName>
        <fullName evidence="6">Resolvase/invertase-type recombinase catalytic domain-containing protein</fullName>
    </recommendedName>
</protein>
<dbReference type="InterPro" id="IPR036162">
    <property type="entry name" value="Resolvase-like_N_sf"/>
</dbReference>
<feature type="domain" description="Resolvase/invertase-type recombinase catalytic" evidence="6">
    <location>
        <begin position="2"/>
        <end position="152"/>
    </location>
</feature>
<name>A0A916QD10_9BACL</name>
<dbReference type="GO" id="GO:0003677">
    <property type="term" value="F:DNA binding"/>
    <property type="evidence" value="ECO:0007669"/>
    <property type="project" value="UniProtKB-KW"/>
</dbReference>
<evidence type="ECO:0000256" key="5">
    <source>
        <dbReference type="PROSITE-ProRule" id="PRU10137"/>
    </source>
</evidence>
<dbReference type="InterPro" id="IPR006119">
    <property type="entry name" value="Resolv_N"/>
</dbReference>
<dbReference type="InterPro" id="IPR050639">
    <property type="entry name" value="SSR_resolvase"/>
</dbReference>
<dbReference type="PANTHER" id="PTHR30461:SF23">
    <property type="entry name" value="DNA RECOMBINASE-RELATED"/>
    <property type="match status" value="1"/>
</dbReference>
<dbReference type="PANTHER" id="PTHR30461">
    <property type="entry name" value="DNA-INVERTASE FROM LAMBDOID PROPHAGE"/>
    <property type="match status" value="1"/>
</dbReference>
<keyword evidence="2" id="KW-0238">DNA-binding</keyword>
<evidence type="ECO:0000259" key="6">
    <source>
        <dbReference type="PROSITE" id="PS51736"/>
    </source>
</evidence>
<evidence type="ECO:0000256" key="1">
    <source>
        <dbReference type="ARBA" id="ARBA00022908"/>
    </source>
</evidence>
<evidence type="ECO:0000256" key="3">
    <source>
        <dbReference type="ARBA" id="ARBA00023172"/>
    </source>
</evidence>
<reference evidence="7" key="2">
    <citation type="journal article" date="2021" name="Data Brief">
        <title>Draft genome sequence data of the facultative, thermophilic, xylanolytic bacterium Paenibacillus sp. strain DA-C8.</title>
        <authorList>
            <person name="Chhe C."/>
            <person name="Uke A."/>
            <person name="Baramee S."/>
            <person name="Ungkulpasvich U."/>
            <person name="Tachaapaikoon C."/>
            <person name="Pason P."/>
            <person name="Waeonukul R."/>
            <person name="Ratanakhanokchai K."/>
            <person name="Kosugi A."/>
        </authorList>
    </citation>
    <scope>NUCLEOTIDE SEQUENCE</scope>
    <source>
        <strain evidence="7">DA-C8</strain>
    </source>
</reference>
<accession>A0A916QD10</accession>
<dbReference type="AlphaFoldDB" id="A0A916QD10"/>
<keyword evidence="1" id="KW-0229">DNA integration</keyword>
<proteinExistence type="predicted"/>
<evidence type="ECO:0000313" key="8">
    <source>
        <dbReference type="Proteomes" id="UP000654993"/>
    </source>
</evidence>
<dbReference type="GO" id="GO:0000150">
    <property type="term" value="F:DNA strand exchange activity"/>
    <property type="evidence" value="ECO:0007669"/>
    <property type="project" value="InterPro"/>
</dbReference>
<dbReference type="PROSITE" id="PS51736">
    <property type="entry name" value="RECOMBINASES_3"/>
    <property type="match status" value="1"/>
</dbReference>
<evidence type="ECO:0000313" key="7">
    <source>
        <dbReference type="EMBL" id="GFR38485.1"/>
    </source>
</evidence>
<dbReference type="EMBL" id="BMAQ01000019">
    <property type="protein sequence ID" value="GFR38485.1"/>
    <property type="molecule type" value="Genomic_DNA"/>
</dbReference>
<organism evidence="7 8">
    <name type="scientific">Insulibacter thermoxylanivorax</name>
    <dbReference type="NCBI Taxonomy" id="2749268"/>
    <lineage>
        <taxon>Bacteria</taxon>
        <taxon>Bacillati</taxon>
        <taxon>Bacillota</taxon>
        <taxon>Bacilli</taxon>
        <taxon>Bacillales</taxon>
        <taxon>Paenibacillaceae</taxon>
        <taxon>Insulibacter</taxon>
    </lineage>
</organism>